<dbReference type="AlphaFoldDB" id="A0A843U3J0"/>
<dbReference type="GO" id="GO:0005634">
    <property type="term" value="C:nucleus"/>
    <property type="evidence" value="ECO:0007669"/>
    <property type="project" value="UniProtKB-SubCell"/>
</dbReference>
<dbReference type="PRINTS" id="PR00367">
    <property type="entry name" value="ETHRSPELEMNT"/>
</dbReference>
<evidence type="ECO:0000256" key="2">
    <source>
        <dbReference type="ARBA" id="ARBA00023015"/>
    </source>
</evidence>
<feature type="region of interest" description="Disordered" evidence="6">
    <location>
        <begin position="1"/>
        <end position="23"/>
    </location>
</feature>
<comment type="subcellular location">
    <subcellularLocation>
        <location evidence="1">Nucleus</location>
    </subcellularLocation>
</comment>
<dbReference type="GO" id="GO:0003700">
    <property type="term" value="F:DNA-binding transcription factor activity"/>
    <property type="evidence" value="ECO:0007669"/>
    <property type="project" value="InterPro"/>
</dbReference>
<evidence type="ECO:0000256" key="5">
    <source>
        <dbReference type="ARBA" id="ARBA00023242"/>
    </source>
</evidence>
<dbReference type="EMBL" id="NMUH01000377">
    <property type="protein sequence ID" value="MQL77995.1"/>
    <property type="molecule type" value="Genomic_DNA"/>
</dbReference>
<evidence type="ECO:0000256" key="1">
    <source>
        <dbReference type="ARBA" id="ARBA00004123"/>
    </source>
</evidence>
<evidence type="ECO:0000313" key="8">
    <source>
        <dbReference type="EMBL" id="MQL77995.1"/>
    </source>
</evidence>
<dbReference type="InterPro" id="IPR001471">
    <property type="entry name" value="AP2/ERF_dom"/>
</dbReference>
<evidence type="ECO:0000313" key="9">
    <source>
        <dbReference type="Proteomes" id="UP000652761"/>
    </source>
</evidence>
<dbReference type="GO" id="GO:0003677">
    <property type="term" value="F:DNA binding"/>
    <property type="evidence" value="ECO:0007669"/>
    <property type="project" value="UniProtKB-KW"/>
</dbReference>
<name>A0A843U3J0_COLES</name>
<feature type="compositionally biased region" description="Low complexity" evidence="6">
    <location>
        <begin position="8"/>
        <end position="19"/>
    </location>
</feature>
<comment type="caution">
    <text evidence="8">The sequence shown here is derived from an EMBL/GenBank/DDBJ whole genome shotgun (WGS) entry which is preliminary data.</text>
</comment>
<protein>
    <recommendedName>
        <fullName evidence="7">AP2/ERF domain-containing protein</fullName>
    </recommendedName>
</protein>
<keyword evidence="3" id="KW-0238">DNA-binding</keyword>
<evidence type="ECO:0000256" key="6">
    <source>
        <dbReference type="SAM" id="MobiDB-lite"/>
    </source>
</evidence>
<proteinExistence type="predicted"/>
<accession>A0A843U3J0</accession>
<evidence type="ECO:0000256" key="3">
    <source>
        <dbReference type="ARBA" id="ARBA00023125"/>
    </source>
</evidence>
<keyword evidence="5" id="KW-0539">Nucleus</keyword>
<keyword evidence="4" id="KW-0804">Transcription</keyword>
<organism evidence="8 9">
    <name type="scientific">Colocasia esculenta</name>
    <name type="common">Wild taro</name>
    <name type="synonym">Arum esculentum</name>
    <dbReference type="NCBI Taxonomy" id="4460"/>
    <lineage>
        <taxon>Eukaryota</taxon>
        <taxon>Viridiplantae</taxon>
        <taxon>Streptophyta</taxon>
        <taxon>Embryophyta</taxon>
        <taxon>Tracheophyta</taxon>
        <taxon>Spermatophyta</taxon>
        <taxon>Magnoliopsida</taxon>
        <taxon>Liliopsida</taxon>
        <taxon>Araceae</taxon>
        <taxon>Aroideae</taxon>
        <taxon>Colocasieae</taxon>
        <taxon>Colocasia</taxon>
    </lineage>
</organism>
<evidence type="ECO:0000256" key="4">
    <source>
        <dbReference type="ARBA" id="ARBA00023163"/>
    </source>
</evidence>
<dbReference type="SMART" id="SM00380">
    <property type="entry name" value="AP2"/>
    <property type="match status" value="1"/>
</dbReference>
<reference evidence="8" key="1">
    <citation type="submission" date="2017-07" db="EMBL/GenBank/DDBJ databases">
        <title>Taro Niue Genome Assembly and Annotation.</title>
        <authorList>
            <person name="Atibalentja N."/>
            <person name="Keating K."/>
            <person name="Fields C.J."/>
        </authorList>
    </citation>
    <scope>NUCLEOTIDE SEQUENCE</scope>
    <source>
        <strain evidence="8">Niue_2</strain>
        <tissue evidence="8">Leaf</tissue>
    </source>
</reference>
<keyword evidence="9" id="KW-1185">Reference proteome</keyword>
<evidence type="ECO:0000259" key="7">
    <source>
        <dbReference type="SMART" id="SM00380"/>
    </source>
</evidence>
<gene>
    <name evidence="8" type="ORF">Taro_010431</name>
</gene>
<sequence>MASARYSTGGLATAAADGAGDPEGVHYKGVRKRKCGFPTAGNGYGLAPTARRRRPPGARAYDAAVFCLRGPGTKFNFPGSPPSIPFAETLSRVQIREAAARYAREPANAETPECPLPSVGADVPPAGMDEQTAAFLREVNTEGWGFSKVYLWAALQGLHPEPFFPAVCVGRGDQVVCNGEEIVGDAAAMGYGGGGGDMHWLF</sequence>
<dbReference type="Proteomes" id="UP000652761">
    <property type="component" value="Unassembled WGS sequence"/>
</dbReference>
<feature type="domain" description="AP2/ERF" evidence="7">
    <location>
        <begin position="26"/>
        <end position="84"/>
    </location>
</feature>
<keyword evidence="2" id="KW-0805">Transcription regulation</keyword>